<dbReference type="Proteomes" id="UP000030669">
    <property type="component" value="Unassembled WGS sequence"/>
</dbReference>
<keyword evidence="5" id="KW-1185">Reference proteome</keyword>
<dbReference type="PANTHER" id="PTHR31005">
    <property type="entry name" value="DUF4139 DOMAIN-CONTAINING PROTEIN"/>
    <property type="match status" value="1"/>
</dbReference>
<feature type="region of interest" description="Disordered" evidence="1">
    <location>
        <begin position="346"/>
        <end position="377"/>
    </location>
</feature>
<dbReference type="HOGENOM" id="CLU_010457_2_0_1"/>
<dbReference type="OrthoDB" id="10068793at2759"/>
<feature type="domain" description="DUF4140" evidence="3">
    <location>
        <begin position="35"/>
        <end position="121"/>
    </location>
</feature>
<dbReference type="Pfam" id="PF13600">
    <property type="entry name" value="DUF4140"/>
    <property type="match status" value="1"/>
</dbReference>
<evidence type="ECO:0000256" key="1">
    <source>
        <dbReference type="SAM" id="MobiDB-lite"/>
    </source>
</evidence>
<name>S7RXH5_GLOTA</name>
<dbReference type="RefSeq" id="XP_007862558.1">
    <property type="nucleotide sequence ID" value="XM_007864367.1"/>
</dbReference>
<evidence type="ECO:0000313" key="4">
    <source>
        <dbReference type="EMBL" id="EPQ59620.1"/>
    </source>
</evidence>
<dbReference type="eggNOG" id="ENOG502QWQ0">
    <property type="taxonomic scope" value="Eukaryota"/>
</dbReference>
<organism evidence="4 5">
    <name type="scientific">Gloeophyllum trabeum (strain ATCC 11539 / FP-39264 / Madison 617)</name>
    <name type="common">Brown rot fungus</name>
    <dbReference type="NCBI Taxonomy" id="670483"/>
    <lineage>
        <taxon>Eukaryota</taxon>
        <taxon>Fungi</taxon>
        <taxon>Dikarya</taxon>
        <taxon>Basidiomycota</taxon>
        <taxon>Agaricomycotina</taxon>
        <taxon>Agaricomycetes</taxon>
        <taxon>Gloeophyllales</taxon>
        <taxon>Gloeophyllaceae</taxon>
        <taxon>Gloeophyllum</taxon>
    </lineage>
</organism>
<evidence type="ECO:0008006" key="6">
    <source>
        <dbReference type="Google" id="ProtNLM"/>
    </source>
</evidence>
<dbReference type="GeneID" id="19303537"/>
<feature type="domain" description="DUF4139" evidence="2">
    <location>
        <begin position="207"/>
        <end position="607"/>
    </location>
</feature>
<dbReference type="Pfam" id="PF13598">
    <property type="entry name" value="DUF4139"/>
    <property type="match status" value="1"/>
</dbReference>
<gene>
    <name evidence="4" type="ORF">GLOTRDRAFT_136449</name>
</gene>
<dbReference type="PANTHER" id="PTHR31005:SF8">
    <property type="entry name" value="DUF4139 DOMAIN-CONTAINING PROTEIN"/>
    <property type="match status" value="1"/>
</dbReference>
<dbReference type="NCBIfam" id="TIGR02231">
    <property type="entry name" value="mucoidy inhibitor MuiA family protein"/>
    <property type="match status" value="1"/>
</dbReference>
<sequence>MMATAVLNIKAHDHPIESVTLFKSTGQPTSLNTASQKAEVTRTFAVDIQAGQTEIVITGLSGHIDTRSVRVSGLGEDASLFDVVCTVSKDSKPDESDGPERVRVLKAQKSILEGEKSVREREAELLMNYGKTLQGDHITPAQMTAFLDNFVERGRKNLEATVVLEQRIIDMGREIEEETKKAPSRVGTANGQVTVVLSSEAGGHIELTLTYVVSHATWEPTYDLLASTVNGAPASTVGLHYRARIWQSTGEDWRNTQLILSTATSDSVSQGVPNLAALHVKAVLFQGNDLFGRQAANVPSLFGGNAGPGPQQTTGTSAFGQSAPALIQSAFGFAQPQQGLFGTTRSIQTAPEPDKDDASEPELINVPEPGRISEPTTTVSVSPFSMSYKVDRNATVPSDGKAHQVLIASSSFEAHVTRIAVPRKKPVAYLKCRVKNTSDYRLLPGPVRVFLDDAYIATASIGDVNPSESFDCILGVDTSIHLSYKRSSSTANEARNAYSEQFKITTYTVETFIRNKHSFAVPELIVRDAVPHTRSGMGEKIRILLKEPAALAEAKPGVFTKLDDKGSQIRWVTKQGQEETEGTYEWTCKLQANGEIKMVTKYEVKAPVDFVLNERVL</sequence>
<accession>S7RXH5</accession>
<dbReference type="AlphaFoldDB" id="S7RXH5"/>
<dbReference type="EMBL" id="KB469297">
    <property type="protein sequence ID" value="EPQ59620.1"/>
    <property type="molecule type" value="Genomic_DNA"/>
</dbReference>
<evidence type="ECO:0000259" key="3">
    <source>
        <dbReference type="Pfam" id="PF13600"/>
    </source>
</evidence>
<protein>
    <recommendedName>
        <fullName evidence="6">DUF4139 domain-containing protein</fullName>
    </recommendedName>
</protein>
<dbReference type="InterPro" id="IPR025554">
    <property type="entry name" value="DUF4140"/>
</dbReference>
<proteinExistence type="predicted"/>
<evidence type="ECO:0000259" key="2">
    <source>
        <dbReference type="Pfam" id="PF13598"/>
    </source>
</evidence>
<dbReference type="OMA" id="WEPTYEL"/>
<dbReference type="KEGG" id="gtr:GLOTRDRAFT_136449"/>
<reference evidence="4 5" key="1">
    <citation type="journal article" date="2012" name="Science">
        <title>The Paleozoic origin of enzymatic lignin decomposition reconstructed from 31 fungal genomes.</title>
        <authorList>
            <person name="Floudas D."/>
            <person name="Binder M."/>
            <person name="Riley R."/>
            <person name="Barry K."/>
            <person name="Blanchette R.A."/>
            <person name="Henrissat B."/>
            <person name="Martinez A.T."/>
            <person name="Otillar R."/>
            <person name="Spatafora J.W."/>
            <person name="Yadav J.S."/>
            <person name="Aerts A."/>
            <person name="Benoit I."/>
            <person name="Boyd A."/>
            <person name="Carlson A."/>
            <person name="Copeland A."/>
            <person name="Coutinho P.M."/>
            <person name="de Vries R.P."/>
            <person name="Ferreira P."/>
            <person name="Findley K."/>
            <person name="Foster B."/>
            <person name="Gaskell J."/>
            <person name="Glotzer D."/>
            <person name="Gorecki P."/>
            <person name="Heitman J."/>
            <person name="Hesse C."/>
            <person name="Hori C."/>
            <person name="Igarashi K."/>
            <person name="Jurgens J.A."/>
            <person name="Kallen N."/>
            <person name="Kersten P."/>
            <person name="Kohler A."/>
            <person name="Kuees U."/>
            <person name="Kumar T.K.A."/>
            <person name="Kuo A."/>
            <person name="LaButti K."/>
            <person name="Larrondo L.F."/>
            <person name="Lindquist E."/>
            <person name="Ling A."/>
            <person name="Lombard V."/>
            <person name="Lucas S."/>
            <person name="Lundell T."/>
            <person name="Martin R."/>
            <person name="McLaughlin D.J."/>
            <person name="Morgenstern I."/>
            <person name="Morin E."/>
            <person name="Murat C."/>
            <person name="Nagy L.G."/>
            <person name="Nolan M."/>
            <person name="Ohm R.A."/>
            <person name="Patyshakuliyeva A."/>
            <person name="Rokas A."/>
            <person name="Ruiz-Duenas F.J."/>
            <person name="Sabat G."/>
            <person name="Salamov A."/>
            <person name="Samejima M."/>
            <person name="Schmutz J."/>
            <person name="Slot J.C."/>
            <person name="St John F."/>
            <person name="Stenlid J."/>
            <person name="Sun H."/>
            <person name="Sun S."/>
            <person name="Syed K."/>
            <person name="Tsang A."/>
            <person name="Wiebenga A."/>
            <person name="Young D."/>
            <person name="Pisabarro A."/>
            <person name="Eastwood D.C."/>
            <person name="Martin F."/>
            <person name="Cullen D."/>
            <person name="Grigoriev I.V."/>
            <person name="Hibbett D.S."/>
        </authorList>
    </citation>
    <scope>NUCLEOTIDE SEQUENCE [LARGE SCALE GENOMIC DNA]</scope>
    <source>
        <strain evidence="4 5">ATCC 11539</strain>
    </source>
</reference>
<dbReference type="InterPro" id="IPR037291">
    <property type="entry name" value="DUF4139"/>
</dbReference>
<evidence type="ECO:0000313" key="5">
    <source>
        <dbReference type="Proteomes" id="UP000030669"/>
    </source>
</evidence>
<dbReference type="InterPro" id="IPR011935">
    <property type="entry name" value="CHP02231"/>
</dbReference>